<gene>
    <name evidence="9" type="ORF">EMPS_06265</name>
</gene>
<reference evidence="9" key="2">
    <citation type="journal article" date="2022" name="Microbiol. Resour. Announc.">
        <title>Whole-Genome Sequence of Entomortierella parvispora E1425, a Mucoromycotan Fungus Associated with Burkholderiaceae-Related Endosymbiotic Bacteria.</title>
        <authorList>
            <person name="Herlambang A."/>
            <person name="Guo Y."/>
            <person name="Takashima Y."/>
            <person name="Narisawa K."/>
            <person name="Ohta H."/>
            <person name="Nishizawa T."/>
        </authorList>
    </citation>
    <scope>NUCLEOTIDE SEQUENCE</scope>
    <source>
        <strain evidence="9">E1425</strain>
    </source>
</reference>
<feature type="compositionally biased region" description="Low complexity" evidence="6">
    <location>
        <begin position="252"/>
        <end position="272"/>
    </location>
</feature>
<evidence type="ECO:0000313" key="9">
    <source>
        <dbReference type="EMBL" id="GJJ73907.1"/>
    </source>
</evidence>
<feature type="domain" description="NodB homology" evidence="8">
    <location>
        <begin position="36"/>
        <end position="229"/>
    </location>
</feature>
<protein>
    <submittedName>
        <fullName evidence="9">Peptidoglycan-N-acetylglucosamine deacetylase</fullName>
    </submittedName>
</protein>
<dbReference type="OrthoDB" id="407355at2759"/>
<dbReference type="Gene3D" id="3.20.20.370">
    <property type="entry name" value="Glycoside hydrolase/deacetylase"/>
    <property type="match status" value="1"/>
</dbReference>
<evidence type="ECO:0000256" key="5">
    <source>
        <dbReference type="ARBA" id="ARBA00023277"/>
    </source>
</evidence>
<dbReference type="AlphaFoldDB" id="A0A9P3HCM2"/>
<dbReference type="PANTHER" id="PTHR46471">
    <property type="entry name" value="CHITIN DEACETYLASE"/>
    <property type="match status" value="1"/>
</dbReference>
<comment type="cofactor">
    <cofactor evidence="1">
        <name>Co(2+)</name>
        <dbReference type="ChEBI" id="CHEBI:48828"/>
    </cofactor>
</comment>
<dbReference type="GO" id="GO:0016810">
    <property type="term" value="F:hydrolase activity, acting on carbon-nitrogen (but not peptide) bonds"/>
    <property type="evidence" value="ECO:0007669"/>
    <property type="project" value="InterPro"/>
</dbReference>
<comment type="caution">
    <text evidence="9">The sequence shown here is derived from an EMBL/GenBank/DDBJ whole genome shotgun (WGS) entry which is preliminary data.</text>
</comment>
<dbReference type="Pfam" id="PF01522">
    <property type="entry name" value="Polysacc_deac_1"/>
    <property type="match status" value="1"/>
</dbReference>
<dbReference type="EMBL" id="BQFW01000008">
    <property type="protein sequence ID" value="GJJ73907.1"/>
    <property type="molecule type" value="Genomic_DNA"/>
</dbReference>
<keyword evidence="5" id="KW-0119">Carbohydrate metabolism</keyword>
<keyword evidence="4" id="KW-0378">Hydrolase</keyword>
<dbReference type="PROSITE" id="PS51677">
    <property type="entry name" value="NODB"/>
    <property type="match status" value="1"/>
</dbReference>
<sequence length="306" mass="32645">MKIAAFLSCSALFMATLASAVAPDDPNKIDTCVMPGVVAYTFDDGPGAYNDQLLAILAKKNVKATFFVLGEMIDENAAQAGALKKMLDAGHQLASHTYSHSNLDNMTDEKREQEMTSTSDLIFKHAGVRPRYMRAPEGSCAEACTKFMTSKGLVISHWNVDTNDWRFTGEDPQVATENSMKAIDDVVIAKSDPKTDSFILLQHEIHKFSVDFLADRVIDAILKKGYRFVTMEECVGEKAYLDGSVLPSASTSASVSGGATSSPTATVSGTGVPDKSKDVNSAGTAVMAGWTTTLALGAAALCMSML</sequence>
<evidence type="ECO:0000259" key="8">
    <source>
        <dbReference type="PROSITE" id="PS51677"/>
    </source>
</evidence>
<feature type="signal peptide" evidence="7">
    <location>
        <begin position="1"/>
        <end position="20"/>
    </location>
</feature>
<keyword evidence="10" id="KW-1185">Reference proteome</keyword>
<organism evidence="9 10">
    <name type="scientific">Entomortierella parvispora</name>
    <dbReference type="NCBI Taxonomy" id="205924"/>
    <lineage>
        <taxon>Eukaryota</taxon>
        <taxon>Fungi</taxon>
        <taxon>Fungi incertae sedis</taxon>
        <taxon>Mucoromycota</taxon>
        <taxon>Mortierellomycotina</taxon>
        <taxon>Mortierellomycetes</taxon>
        <taxon>Mortierellales</taxon>
        <taxon>Mortierellaceae</taxon>
        <taxon>Entomortierella</taxon>
    </lineage>
</organism>
<evidence type="ECO:0000256" key="4">
    <source>
        <dbReference type="ARBA" id="ARBA00022801"/>
    </source>
</evidence>
<evidence type="ECO:0000256" key="6">
    <source>
        <dbReference type="SAM" id="MobiDB-lite"/>
    </source>
</evidence>
<dbReference type="PANTHER" id="PTHR46471:SF2">
    <property type="entry name" value="CHITIN DEACETYLASE-RELATED"/>
    <property type="match status" value="1"/>
</dbReference>
<dbReference type="GO" id="GO:0046872">
    <property type="term" value="F:metal ion binding"/>
    <property type="evidence" value="ECO:0007669"/>
    <property type="project" value="UniProtKB-KW"/>
</dbReference>
<dbReference type="GO" id="GO:0005975">
    <property type="term" value="P:carbohydrate metabolic process"/>
    <property type="evidence" value="ECO:0007669"/>
    <property type="project" value="InterPro"/>
</dbReference>
<feature type="chain" id="PRO_5040273131" evidence="7">
    <location>
        <begin position="21"/>
        <end position="306"/>
    </location>
</feature>
<evidence type="ECO:0000256" key="3">
    <source>
        <dbReference type="ARBA" id="ARBA00022729"/>
    </source>
</evidence>
<evidence type="ECO:0000256" key="1">
    <source>
        <dbReference type="ARBA" id="ARBA00001941"/>
    </source>
</evidence>
<accession>A0A9P3HCM2</accession>
<evidence type="ECO:0000313" key="10">
    <source>
        <dbReference type="Proteomes" id="UP000827284"/>
    </source>
</evidence>
<dbReference type="InterPro" id="IPR011330">
    <property type="entry name" value="Glyco_hydro/deAcase_b/a-brl"/>
</dbReference>
<dbReference type="SUPFAM" id="SSF88713">
    <property type="entry name" value="Glycoside hydrolase/deacetylase"/>
    <property type="match status" value="1"/>
</dbReference>
<proteinExistence type="predicted"/>
<feature type="region of interest" description="Disordered" evidence="6">
    <location>
        <begin position="252"/>
        <end position="277"/>
    </location>
</feature>
<name>A0A9P3HCM2_9FUNG</name>
<dbReference type="InterPro" id="IPR002509">
    <property type="entry name" value="NODB_dom"/>
</dbReference>
<keyword evidence="3 7" id="KW-0732">Signal</keyword>
<reference evidence="9" key="1">
    <citation type="submission" date="2021-11" db="EMBL/GenBank/DDBJ databases">
        <authorList>
            <person name="Herlambang A."/>
            <person name="Guo Y."/>
            <person name="Takashima Y."/>
            <person name="Nishizawa T."/>
        </authorList>
    </citation>
    <scope>NUCLEOTIDE SEQUENCE</scope>
    <source>
        <strain evidence="9">E1425</strain>
    </source>
</reference>
<evidence type="ECO:0000256" key="7">
    <source>
        <dbReference type="SAM" id="SignalP"/>
    </source>
</evidence>
<keyword evidence="2" id="KW-0479">Metal-binding</keyword>
<dbReference type="Proteomes" id="UP000827284">
    <property type="component" value="Unassembled WGS sequence"/>
</dbReference>
<evidence type="ECO:0000256" key="2">
    <source>
        <dbReference type="ARBA" id="ARBA00022723"/>
    </source>
</evidence>